<dbReference type="RefSeq" id="WP_106375674.1">
    <property type="nucleotide sequence ID" value="NZ_PVTK01000009.1"/>
</dbReference>
<organism evidence="1 2">
    <name type="scientific">Vreelandella songnenensis</name>
    <dbReference type="NCBI Taxonomy" id="1176243"/>
    <lineage>
        <taxon>Bacteria</taxon>
        <taxon>Pseudomonadati</taxon>
        <taxon>Pseudomonadota</taxon>
        <taxon>Gammaproteobacteria</taxon>
        <taxon>Oceanospirillales</taxon>
        <taxon>Halomonadaceae</taxon>
        <taxon>Vreelandella</taxon>
    </lineage>
</organism>
<dbReference type="OrthoDB" id="129216at135619"/>
<evidence type="ECO:0000313" key="1">
    <source>
        <dbReference type="EMBL" id="PRY63016.1"/>
    </source>
</evidence>
<comment type="caution">
    <text evidence="1">The sequence shown here is derived from an EMBL/GenBank/DDBJ whole genome shotgun (WGS) entry which is preliminary data.</text>
</comment>
<gene>
    <name evidence="1" type="ORF">B0H98_10920</name>
</gene>
<protein>
    <submittedName>
        <fullName evidence="1">Uncharacterized protein</fullName>
    </submittedName>
</protein>
<accession>A0A2T0UYM9</accession>
<dbReference type="AlphaFoldDB" id="A0A2T0UYM9"/>
<keyword evidence="2" id="KW-1185">Reference proteome</keyword>
<reference evidence="1 2" key="1">
    <citation type="submission" date="2018-03" db="EMBL/GenBank/DDBJ databases">
        <title>Genomic Encyclopedia of Type Strains, Phase III (KMG-III): the genomes of soil and plant-associated and newly described type strains.</title>
        <authorList>
            <person name="Whitman W."/>
        </authorList>
    </citation>
    <scope>NUCLEOTIDE SEQUENCE [LARGE SCALE GENOMIC DNA]</scope>
    <source>
        <strain evidence="1 2">CGMCC 1.12152</strain>
    </source>
</reference>
<name>A0A2T0UYM9_9GAMM</name>
<dbReference type="EMBL" id="PVTK01000009">
    <property type="protein sequence ID" value="PRY63016.1"/>
    <property type="molecule type" value="Genomic_DNA"/>
</dbReference>
<dbReference type="Proteomes" id="UP000237647">
    <property type="component" value="Unassembled WGS sequence"/>
</dbReference>
<proteinExistence type="predicted"/>
<evidence type="ECO:0000313" key="2">
    <source>
        <dbReference type="Proteomes" id="UP000237647"/>
    </source>
</evidence>
<sequence length="309" mass="34714">MKQWIVAPFLLVAVMGKVLADSLEMPQSGVYAVDSIEAVEANPLADSMLPEIEASMERAWIRFDRENSTAEIYMEAQEEPLHYDFDFEARQATSPDNPTAGLRLQTPEQFVMIQGVPFEVAFTFQQIDENGAEFAALQSARDEWLEHKQAAVEQQGSGLAELFDVEPLSPDTSDWVDWEVPYIFDAPFDWNDQDVTLSKPDLLAPEGLLFSTDFGVPTLLIGHLVADTDAFRKSIISPDDVQETIELEAPERSLTIFMNQDGNLGLVGVVPSDQEATSFWVMEPSDFLVTEDINRFIAMFYTIRTRDSL</sequence>